<name>A0A8G2BXX5_9BACT</name>
<evidence type="ECO:0000313" key="2">
    <source>
        <dbReference type="Proteomes" id="UP000236725"/>
    </source>
</evidence>
<proteinExistence type="predicted"/>
<dbReference type="EMBL" id="FNVS01000013">
    <property type="protein sequence ID" value="SEG04122.1"/>
    <property type="molecule type" value="Genomic_DNA"/>
</dbReference>
<organism evidence="1 2">
    <name type="scientific">Parabacteroides chinchillae</name>
    <dbReference type="NCBI Taxonomy" id="871327"/>
    <lineage>
        <taxon>Bacteria</taxon>
        <taxon>Pseudomonadati</taxon>
        <taxon>Bacteroidota</taxon>
        <taxon>Bacteroidia</taxon>
        <taxon>Bacteroidales</taxon>
        <taxon>Tannerellaceae</taxon>
        <taxon>Parabacteroides</taxon>
    </lineage>
</organism>
<keyword evidence="2" id="KW-1185">Reference proteome</keyword>
<reference evidence="1 2" key="1">
    <citation type="submission" date="2016-10" db="EMBL/GenBank/DDBJ databases">
        <authorList>
            <person name="Varghese N."/>
            <person name="Submissions S."/>
        </authorList>
    </citation>
    <scope>NUCLEOTIDE SEQUENCE [LARGE SCALE GENOMIC DNA]</scope>
    <source>
        <strain evidence="1 2">DSM 29073</strain>
    </source>
</reference>
<evidence type="ECO:0000313" key="1">
    <source>
        <dbReference type="EMBL" id="SEG04122.1"/>
    </source>
</evidence>
<protein>
    <submittedName>
        <fullName evidence="1">6-bladed beta-propeller protein</fullName>
    </submittedName>
</protein>
<dbReference type="Pfam" id="PF17170">
    <property type="entry name" value="DUF5128"/>
    <property type="match status" value="1"/>
</dbReference>
<accession>A0A8G2BXX5</accession>
<sequence>MACIMSVEKILISVIVITGLCGCKRKMVNESAQEIISVNPYEAEKSVNLSEFVDSVKCIRLQTDSDDFMGRIREIVIREQYIYAIDITQQMIFLFDKTGKFVTKLNKRGEGPGEYRFIGPVFIDENEEYIELIDYGGKEDMKLKYSNISFDLLESHPFPHVRCNSCKEKDGIYYFSPQHLDDVINGKKVNANLVILDRERNKKVFFDKAIETNGSSFCANIESFARNDKDELFVSFMYDNTFYKLDTTEVSPAITVDFGKYGMDNSVGLEPLGKQIEYIRQLDGLASFPVLNINNSDIMSFSYYFKETGDARMYREQDYRMYIRLKEDNKVYHVKQIKNDITDFPENVYISSYFFDCAHEVWYDDYLVDIVIPSSYFYNRNADKIYIDGLGEITSEDNPVIVMMKLKK</sequence>
<comment type="caution">
    <text evidence="1">The sequence shown here is derived from an EMBL/GenBank/DDBJ whole genome shotgun (WGS) entry which is preliminary data.</text>
</comment>
<dbReference type="Proteomes" id="UP000236725">
    <property type="component" value="Unassembled WGS sequence"/>
</dbReference>
<dbReference type="AlphaFoldDB" id="A0A8G2BXX5"/>
<gene>
    <name evidence="1" type="ORF">SAMN05444001_11314</name>
</gene>